<proteinExistence type="predicted"/>
<dbReference type="EMBL" id="CACVBM020001384">
    <property type="protein sequence ID" value="CAA7047848.1"/>
    <property type="molecule type" value="Genomic_DNA"/>
</dbReference>
<protein>
    <submittedName>
        <fullName evidence="1">Uncharacterized protein</fullName>
    </submittedName>
</protein>
<keyword evidence="2" id="KW-1185">Reference proteome</keyword>
<comment type="caution">
    <text evidence="1">The sequence shown here is derived from an EMBL/GenBank/DDBJ whole genome shotgun (WGS) entry which is preliminary data.</text>
</comment>
<gene>
    <name evidence="1" type="ORF">MERR_LOCUS35083</name>
</gene>
<accession>A0A6D2JUU3</accession>
<dbReference type="OrthoDB" id="75710at2759"/>
<organism evidence="1 2">
    <name type="scientific">Microthlaspi erraticum</name>
    <dbReference type="NCBI Taxonomy" id="1685480"/>
    <lineage>
        <taxon>Eukaryota</taxon>
        <taxon>Viridiplantae</taxon>
        <taxon>Streptophyta</taxon>
        <taxon>Embryophyta</taxon>
        <taxon>Tracheophyta</taxon>
        <taxon>Spermatophyta</taxon>
        <taxon>Magnoliopsida</taxon>
        <taxon>eudicotyledons</taxon>
        <taxon>Gunneridae</taxon>
        <taxon>Pentapetalae</taxon>
        <taxon>rosids</taxon>
        <taxon>malvids</taxon>
        <taxon>Brassicales</taxon>
        <taxon>Brassicaceae</taxon>
        <taxon>Coluteocarpeae</taxon>
        <taxon>Microthlaspi</taxon>
    </lineage>
</organism>
<reference evidence="1" key="1">
    <citation type="submission" date="2020-01" db="EMBL/GenBank/DDBJ databases">
        <authorList>
            <person name="Mishra B."/>
        </authorList>
    </citation>
    <scope>NUCLEOTIDE SEQUENCE [LARGE SCALE GENOMIC DNA]</scope>
</reference>
<dbReference type="AlphaFoldDB" id="A0A6D2JUU3"/>
<evidence type="ECO:0000313" key="2">
    <source>
        <dbReference type="Proteomes" id="UP000467841"/>
    </source>
</evidence>
<dbReference type="Proteomes" id="UP000467841">
    <property type="component" value="Unassembled WGS sequence"/>
</dbReference>
<sequence>MAWWRKNKSQSVIEEQRLVRGKERGGMLLEDVIKCCDGKSNPIKFFSATQILKATNEACKCNIPNMIQISLFSVSVHVFPDYLLMGLGVQVRSMTTA</sequence>
<evidence type="ECO:0000313" key="1">
    <source>
        <dbReference type="EMBL" id="CAA7047848.1"/>
    </source>
</evidence>
<name>A0A6D2JUU3_9BRAS</name>